<evidence type="ECO:0000256" key="1">
    <source>
        <dbReference type="ARBA" id="ARBA00005171"/>
    </source>
</evidence>
<evidence type="ECO:0000256" key="4">
    <source>
        <dbReference type="ARBA" id="ARBA00022598"/>
    </source>
</evidence>
<comment type="catalytic activity">
    <reaction evidence="9">
        <text>UTP + L-glutamine + ATP + H2O = CTP + L-glutamate + ADP + phosphate + 2 H(+)</text>
        <dbReference type="Rhea" id="RHEA:26426"/>
        <dbReference type="ChEBI" id="CHEBI:15377"/>
        <dbReference type="ChEBI" id="CHEBI:15378"/>
        <dbReference type="ChEBI" id="CHEBI:29985"/>
        <dbReference type="ChEBI" id="CHEBI:30616"/>
        <dbReference type="ChEBI" id="CHEBI:37563"/>
        <dbReference type="ChEBI" id="CHEBI:43474"/>
        <dbReference type="ChEBI" id="CHEBI:46398"/>
        <dbReference type="ChEBI" id="CHEBI:58359"/>
        <dbReference type="ChEBI" id="CHEBI:456216"/>
        <dbReference type="EC" id="6.3.4.2"/>
    </reaction>
</comment>
<dbReference type="UniPathway" id="UPA00159">
    <property type="reaction ID" value="UER00277"/>
</dbReference>
<feature type="domain" description="Glutamine amidotransferase" evidence="10">
    <location>
        <begin position="17"/>
        <end position="118"/>
    </location>
</feature>
<keyword evidence="6" id="KW-0067">ATP-binding</keyword>
<proteinExistence type="inferred from homology"/>
<comment type="similarity">
    <text evidence="2">Belongs to the CTP synthase family.</text>
</comment>
<gene>
    <name evidence="11" type="primary">pyrG</name>
    <name evidence="11" type="ORF">C9F10_03605</name>
</gene>
<dbReference type="EMBL" id="PYKK01000303">
    <property type="protein sequence ID" value="TGD50035.1"/>
    <property type="molecule type" value="Genomic_DNA"/>
</dbReference>
<dbReference type="AlphaFoldDB" id="A0A659SG25"/>
<organism evidence="11 12">
    <name type="scientific">Salmonella enterica subsp. enterica serovar Poona</name>
    <dbReference type="NCBI Taxonomy" id="436295"/>
    <lineage>
        <taxon>Bacteria</taxon>
        <taxon>Pseudomonadati</taxon>
        <taxon>Pseudomonadota</taxon>
        <taxon>Gammaproteobacteria</taxon>
        <taxon>Enterobacterales</taxon>
        <taxon>Enterobacteriaceae</taxon>
        <taxon>Salmonella</taxon>
    </lineage>
</organism>
<dbReference type="Proteomes" id="UP000297989">
    <property type="component" value="Unassembled WGS sequence"/>
</dbReference>
<dbReference type="PANTHER" id="PTHR11550">
    <property type="entry name" value="CTP SYNTHASE"/>
    <property type="match status" value="1"/>
</dbReference>
<keyword evidence="5" id="KW-0547">Nucleotide-binding</keyword>
<protein>
    <recommendedName>
        <fullName evidence="3">CTP synthase (glutamine hydrolyzing)</fullName>
        <ecNumber evidence="3">6.3.4.2</ecNumber>
    </recommendedName>
</protein>
<comment type="caution">
    <text evidence="11">The sequence shown here is derived from an EMBL/GenBank/DDBJ whole genome shotgun (WGS) entry which is preliminary data.</text>
</comment>
<name>A0A659SG25_SALET</name>
<feature type="non-terminal residue" evidence="11">
    <location>
        <position position="124"/>
    </location>
</feature>
<dbReference type="InterPro" id="IPR017926">
    <property type="entry name" value="GATASE"/>
</dbReference>
<evidence type="ECO:0000313" key="12">
    <source>
        <dbReference type="Proteomes" id="UP000297989"/>
    </source>
</evidence>
<evidence type="ECO:0000256" key="5">
    <source>
        <dbReference type="ARBA" id="ARBA00022741"/>
    </source>
</evidence>
<keyword evidence="7" id="KW-0315">Glutamine amidotransferase</keyword>
<evidence type="ECO:0000256" key="8">
    <source>
        <dbReference type="ARBA" id="ARBA00022975"/>
    </source>
</evidence>
<dbReference type="InterPro" id="IPR004468">
    <property type="entry name" value="CTP_synthase"/>
</dbReference>
<dbReference type="GO" id="GO:0005524">
    <property type="term" value="F:ATP binding"/>
    <property type="evidence" value="ECO:0007669"/>
    <property type="project" value="UniProtKB-KW"/>
</dbReference>
<dbReference type="GO" id="GO:0005829">
    <property type="term" value="C:cytosol"/>
    <property type="evidence" value="ECO:0007669"/>
    <property type="project" value="TreeGrafter"/>
</dbReference>
<dbReference type="GO" id="GO:0019856">
    <property type="term" value="P:pyrimidine nucleobase biosynthetic process"/>
    <property type="evidence" value="ECO:0007669"/>
    <property type="project" value="TreeGrafter"/>
</dbReference>
<evidence type="ECO:0000256" key="7">
    <source>
        <dbReference type="ARBA" id="ARBA00022962"/>
    </source>
</evidence>
<comment type="pathway">
    <text evidence="1">Pyrimidine metabolism; CTP biosynthesis via de novo pathway; CTP from UDP: step 2/2.</text>
</comment>
<evidence type="ECO:0000256" key="3">
    <source>
        <dbReference type="ARBA" id="ARBA00012291"/>
    </source>
</evidence>
<dbReference type="InterPro" id="IPR029062">
    <property type="entry name" value="Class_I_gatase-like"/>
</dbReference>
<keyword evidence="8" id="KW-0665">Pyrimidine biosynthesis</keyword>
<dbReference type="PANTHER" id="PTHR11550:SF0">
    <property type="entry name" value="CTP SYNTHASE-RELATED"/>
    <property type="match status" value="1"/>
</dbReference>
<accession>A0A659SG25</accession>
<reference evidence="11 12" key="1">
    <citation type="submission" date="2018-03" db="EMBL/GenBank/DDBJ databases">
        <title>Non-Typhoidal Salmonella genome sequencing and assembly.</title>
        <authorList>
            <person name="Matchawe C."/>
        </authorList>
    </citation>
    <scope>NUCLEOTIDE SEQUENCE [LARGE SCALE GENOMIC DNA]</scope>
    <source>
        <strain evidence="11 12">8EV</strain>
    </source>
</reference>
<evidence type="ECO:0000259" key="10">
    <source>
        <dbReference type="Pfam" id="PF00117"/>
    </source>
</evidence>
<dbReference type="GO" id="GO:0003883">
    <property type="term" value="F:CTP synthase activity"/>
    <property type="evidence" value="ECO:0007669"/>
    <property type="project" value="UniProtKB-EC"/>
</dbReference>
<dbReference type="GO" id="GO:0044210">
    <property type="term" value="P:'de novo' CTP biosynthetic process"/>
    <property type="evidence" value="ECO:0007669"/>
    <property type="project" value="UniProtKB-UniPathway"/>
</dbReference>
<feature type="non-terminal residue" evidence="11">
    <location>
        <position position="1"/>
    </location>
</feature>
<keyword evidence="4 11" id="KW-0436">Ligase</keyword>
<dbReference type="Gene3D" id="3.40.50.880">
    <property type="match status" value="1"/>
</dbReference>
<evidence type="ECO:0000313" key="11">
    <source>
        <dbReference type="EMBL" id="TGD50035.1"/>
    </source>
</evidence>
<evidence type="ECO:0000256" key="6">
    <source>
        <dbReference type="ARBA" id="ARBA00022840"/>
    </source>
</evidence>
<evidence type="ECO:0000256" key="9">
    <source>
        <dbReference type="ARBA" id="ARBA00047781"/>
    </source>
</evidence>
<dbReference type="EC" id="6.3.4.2" evidence="3"/>
<evidence type="ECO:0000256" key="2">
    <source>
        <dbReference type="ARBA" id="ARBA00007533"/>
    </source>
</evidence>
<dbReference type="GO" id="GO:0042802">
    <property type="term" value="F:identical protein binding"/>
    <property type="evidence" value="ECO:0007669"/>
    <property type="project" value="TreeGrafter"/>
</dbReference>
<dbReference type="SUPFAM" id="SSF52317">
    <property type="entry name" value="Class I glutamine amidotransferase-like"/>
    <property type="match status" value="1"/>
</dbReference>
<dbReference type="Pfam" id="PF00117">
    <property type="entry name" value="GATase"/>
    <property type="match status" value="1"/>
</dbReference>
<sequence length="124" mass="13509">PPHARDPDGPAEVPSEKSLLGGTMRLGAQQCQLSDDSLVRQLYGASTIVERHRHRYEVNNMLLKQIEAAGLRVAGRSGDDQLVEIIEVPNHPWFVACQFDPECTATPREGHPLFAGLVTSSGVP</sequence>